<dbReference type="Pfam" id="PF14645">
    <property type="entry name" value="Chibby"/>
    <property type="match status" value="1"/>
</dbReference>
<dbReference type="Proteomes" id="UP000410492">
    <property type="component" value="Unassembled WGS sequence"/>
</dbReference>
<reference evidence="2 3" key="1">
    <citation type="submission" date="2019-01" db="EMBL/GenBank/DDBJ databases">
        <authorList>
            <person name="Sayadi A."/>
        </authorList>
    </citation>
    <scope>NUCLEOTIDE SEQUENCE [LARGE SCALE GENOMIC DNA]</scope>
</reference>
<keyword evidence="3" id="KW-1185">Reference proteome</keyword>
<evidence type="ECO:0000313" key="2">
    <source>
        <dbReference type="EMBL" id="VEN63040.1"/>
    </source>
</evidence>
<dbReference type="EMBL" id="CAACVG010014358">
    <property type="protein sequence ID" value="VEN63040.1"/>
    <property type="molecule type" value="Genomic_DNA"/>
</dbReference>
<gene>
    <name evidence="2" type="ORF">CALMAC_LOCUS19993</name>
</gene>
<feature type="coiled-coil region" evidence="1">
    <location>
        <begin position="67"/>
        <end position="94"/>
    </location>
</feature>
<evidence type="ECO:0000313" key="3">
    <source>
        <dbReference type="Proteomes" id="UP000410492"/>
    </source>
</evidence>
<dbReference type="AlphaFoldDB" id="A0A653DTG2"/>
<name>A0A653DTG2_CALMS</name>
<proteinExistence type="predicted"/>
<evidence type="ECO:0000256" key="1">
    <source>
        <dbReference type="SAM" id="Coils"/>
    </source>
</evidence>
<keyword evidence="1" id="KW-0175">Coiled coil</keyword>
<accession>A0A653DTG2</accession>
<protein>
    <submittedName>
        <fullName evidence="2">Uncharacterized protein</fullName>
    </submittedName>
</protein>
<sequence length="115" mass="13580">MPFFGNKFSPKRTPIRKSSIDLAKNNVQDLISDGRVIYLNLGDQRFKFDDGEWIPETGPQGTNFKTKQKLKKQLQQIEEENNMLRLKYEMMLNMLTEATIQNEERKESDGFYKKK</sequence>
<organism evidence="2 3">
    <name type="scientific">Callosobruchus maculatus</name>
    <name type="common">Southern cowpea weevil</name>
    <name type="synonym">Pulse bruchid</name>
    <dbReference type="NCBI Taxonomy" id="64391"/>
    <lineage>
        <taxon>Eukaryota</taxon>
        <taxon>Metazoa</taxon>
        <taxon>Ecdysozoa</taxon>
        <taxon>Arthropoda</taxon>
        <taxon>Hexapoda</taxon>
        <taxon>Insecta</taxon>
        <taxon>Pterygota</taxon>
        <taxon>Neoptera</taxon>
        <taxon>Endopterygota</taxon>
        <taxon>Coleoptera</taxon>
        <taxon>Polyphaga</taxon>
        <taxon>Cucujiformia</taxon>
        <taxon>Chrysomeloidea</taxon>
        <taxon>Chrysomelidae</taxon>
        <taxon>Bruchinae</taxon>
        <taxon>Bruchini</taxon>
        <taxon>Callosobruchus</taxon>
    </lineage>
</organism>
<dbReference type="InterPro" id="IPR028118">
    <property type="entry name" value="Chibby_fam"/>
</dbReference>
<dbReference type="OrthoDB" id="2145765at2759"/>